<gene>
    <name evidence="1" type="ORF">B0J12DRAFT_764792</name>
</gene>
<organism evidence="1 2">
    <name type="scientific">Macrophomina phaseolina</name>
    <dbReference type="NCBI Taxonomy" id="35725"/>
    <lineage>
        <taxon>Eukaryota</taxon>
        <taxon>Fungi</taxon>
        <taxon>Dikarya</taxon>
        <taxon>Ascomycota</taxon>
        <taxon>Pezizomycotina</taxon>
        <taxon>Dothideomycetes</taxon>
        <taxon>Dothideomycetes incertae sedis</taxon>
        <taxon>Botryosphaeriales</taxon>
        <taxon>Botryosphaeriaceae</taxon>
        <taxon>Macrophomina</taxon>
    </lineage>
</organism>
<dbReference type="EMBL" id="JAGTJR010000032">
    <property type="protein sequence ID" value="KAH7038936.1"/>
    <property type="molecule type" value="Genomic_DNA"/>
</dbReference>
<protein>
    <submittedName>
        <fullName evidence="1">Uncharacterized protein</fullName>
    </submittedName>
</protein>
<dbReference type="Proteomes" id="UP000774617">
    <property type="component" value="Unassembled WGS sequence"/>
</dbReference>
<proteinExistence type="predicted"/>
<keyword evidence="2" id="KW-1185">Reference proteome</keyword>
<evidence type="ECO:0000313" key="1">
    <source>
        <dbReference type="EMBL" id="KAH7038936.1"/>
    </source>
</evidence>
<name>A0ABQ8FZY0_9PEZI</name>
<accession>A0ABQ8FZY0</accession>
<comment type="caution">
    <text evidence="1">The sequence shown here is derived from an EMBL/GenBank/DDBJ whole genome shotgun (WGS) entry which is preliminary data.</text>
</comment>
<evidence type="ECO:0000313" key="2">
    <source>
        <dbReference type="Proteomes" id="UP000774617"/>
    </source>
</evidence>
<reference evidence="1 2" key="1">
    <citation type="journal article" date="2021" name="Nat. Commun.">
        <title>Genetic determinants of endophytism in the Arabidopsis root mycobiome.</title>
        <authorList>
            <person name="Mesny F."/>
            <person name="Miyauchi S."/>
            <person name="Thiergart T."/>
            <person name="Pickel B."/>
            <person name="Atanasova L."/>
            <person name="Karlsson M."/>
            <person name="Huettel B."/>
            <person name="Barry K.W."/>
            <person name="Haridas S."/>
            <person name="Chen C."/>
            <person name="Bauer D."/>
            <person name="Andreopoulos W."/>
            <person name="Pangilinan J."/>
            <person name="LaButti K."/>
            <person name="Riley R."/>
            <person name="Lipzen A."/>
            <person name="Clum A."/>
            <person name="Drula E."/>
            <person name="Henrissat B."/>
            <person name="Kohler A."/>
            <person name="Grigoriev I.V."/>
            <person name="Martin F.M."/>
            <person name="Hacquard S."/>
        </authorList>
    </citation>
    <scope>NUCLEOTIDE SEQUENCE [LARGE SCALE GENOMIC DNA]</scope>
    <source>
        <strain evidence="1 2">MPI-SDFR-AT-0080</strain>
    </source>
</reference>
<sequence>MTAVRRHIRDQFRLHVEKYSRCCSFFMNAQGRQSHENSATCAHEGILKGEGPRKDAGGTFVALFPSRWFQEILVYIESISGSFSTADISRLHTQKSAISSVGSRTVGNTDEVLALAQALHDVNRVEQQGKAFIDLSQSLQNNIISKDVTHTLAAVLKQMTLLVGEKARQDHREAEAQKNINSHEHDAGIADLGDGLDLLMGNLIQSKQDKQVDSDNGTGARYAVGGSDFSVNDWVPAQRHGRGVQSCNYVRSGCLNHTTGVHENCAAGFSVAAIWFSFGVRKLW</sequence>